<evidence type="ECO:0000256" key="3">
    <source>
        <dbReference type="ARBA" id="ARBA00023163"/>
    </source>
</evidence>
<dbReference type="InterPro" id="IPR050204">
    <property type="entry name" value="AraC_XylS_family_regulators"/>
</dbReference>
<dbReference type="RefSeq" id="WP_058640326.1">
    <property type="nucleotide sequence ID" value="NZ_LDSL01000013.1"/>
</dbReference>
<keyword evidence="1" id="KW-0805">Transcription regulation</keyword>
<dbReference type="EMBL" id="LDSL01000013">
    <property type="protein sequence ID" value="KTT27500.1"/>
    <property type="molecule type" value="Genomic_DNA"/>
</dbReference>
<evidence type="ECO:0000256" key="2">
    <source>
        <dbReference type="ARBA" id="ARBA00023125"/>
    </source>
</evidence>
<dbReference type="Proteomes" id="UP000072741">
    <property type="component" value="Unassembled WGS sequence"/>
</dbReference>
<dbReference type="InterPro" id="IPR018060">
    <property type="entry name" value="HTH_AraC"/>
</dbReference>
<reference evidence="5 6" key="1">
    <citation type="journal article" date="2016" name="Front. Microbiol.">
        <title>Genomic Resource of Rice Seed Associated Bacteria.</title>
        <authorList>
            <person name="Midha S."/>
            <person name="Bansal K."/>
            <person name="Sharma S."/>
            <person name="Kumar N."/>
            <person name="Patil P.P."/>
            <person name="Chaudhry V."/>
            <person name="Patil P.B."/>
        </authorList>
    </citation>
    <scope>NUCLEOTIDE SEQUENCE [LARGE SCALE GENOMIC DNA]</scope>
    <source>
        <strain evidence="5 6">NS331</strain>
    </source>
</reference>
<keyword evidence="3" id="KW-0804">Transcription</keyword>
<evidence type="ECO:0000313" key="6">
    <source>
        <dbReference type="Proteomes" id="UP000072741"/>
    </source>
</evidence>
<dbReference type="InterPro" id="IPR009057">
    <property type="entry name" value="Homeodomain-like_sf"/>
</dbReference>
<organism evidence="5 6">
    <name type="scientific">Pseudacidovorax intermedius</name>
    <dbReference type="NCBI Taxonomy" id="433924"/>
    <lineage>
        <taxon>Bacteria</taxon>
        <taxon>Pseudomonadati</taxon>
        <taxon>Pseudomonadota</taxon>
        <taxon>Betaproteobacteria</taxon>
        <taxon>Burkholderiales</taxon>
        <taxon>Comamonadaceae</taxon>
        <taxon>Pseudacidovorax</taxon>
    </lineage>
</organism>
<dbReference type="Pfam" id="PF12833">
    <property type="entry name" value="HTH_18"/>
    <property type="match status" value="1"/>
</dbReference>
<keyword evidence="2" id="KW-0238">DNA-binding</keyword>
<comment type="caution">
    <text evidence="5">The sequence shown here is derived from an EMBL/GenBank/DDBJ whole genome shotgun (WGS) entry which is preliminary data.</text>
</comment>
<dbReference type="GO" id="GO:0043565">
    <property type="term" value="F:sequence-specific DNA binding"/>
    <property type="evidence" value="ECO:0007669"/>
    <property type="project" value="InterPro"/>
</dbReference>
<sequence>MRSLCSWSSESLPEPQRLRGWRDALHATVLEMDAVPLQRDGFFGSIERCALQRILPHQARGTPQKIVRGAADIARSQHNAYYLLSQPRLPWRAAQAGHTALLQPGDAVLIDSREPYAFDFGAGLDDLSIELPIDWVAHWVADPARLIGRPLRADAGWGLALRGVKEALVPRALRQQPADHDALIEAQLGGLLSLLGDAHAPTQPESADAQARILGVLRARFMQAGLTAAEVATEAGVSLRALHRAMAAGGRGFLPTLMALRVEAAAGMLAQPRLRHLGVAEIGRRCGFADASHFARQFLRQRGIAPAAFRAQALR</sequence>
<evidence type="ECO:0000259" key="4">
    <source>
        <dbReference type="PROSITE" id="PS01124"/>
    </source>
</evidence>
<dbReference type="GO" id="GO:0003700">
    <property type="term" value="F:DNA-binding transcription factor activity"/>
    <property type="evidence" value="ECO:0007669"/>
    <property type="project" value="InterPro"/>
</dbReference>
<dbReference type="InterPro" id="IPR035418">
    <property type="entry name" value="AraC-bd_2"/>
</dbReference>
<dbReference type="AlphaFoldDB" id="A0A147HBT6"/>
<feature type="domain" description="HTH araC/xylS-type" evidence="4">
    <location>
        <begin position="211"/>
        <end position="312"/>
    </location>
</feature>
<dbReference type="SUPFAM" id="SSF46689">
    <property type="entry name" value="Homeodomain-like"/>
    <property type="match status" value="1"/>
</dbReference>
<protein>
    <recommendedName>
        <fullName evidence="4">HTH araC/xylS-type domain-containing protein</fullName>
    </recommendedName>
</protein>
<dbReference type="PROSITE" id="PS00041">
    <property type="entry name" value="HTH_ARAC_FAMILY_1"/>
    <property type="match status" value="1"/>
</dbReference>
<accession>A0A147HBT6</accession>
<dbReference type="PANTHER" id="PTHR46796:SF6">
    <property type="entry name" value="ARAC SUBFAMILY"/>
    <property type="match status" value="1"/>
</dbReference>
<dbReference type="InterPro" id="IPR018062">
    <property type="entry name" value="HTH_AraC-typ_CS"/>
</dbReference>
<gene>
    <name evidence="5" type="ORF">NS331_01860</name>
</gene>
<evidence type="ECO:0000256" key="1">
    <source>
        <dbReference type="ARBA" id="ARBA00023015"/>
    </source>
</evidence>
<keyword evidence="6" id="KW-1185">Reference proteome</keyword>
<dbReference type="SMART" id="SM00342">
    <property type="entry name" value="HTH_ARAC"/>
    <property type="match status" value="1"/>
</dbReference>
<name>A0A147HBT6_9BURK</name>
<dbReference type="Pfam" id="PF14525">
    <property type="entry name" value="AraC_binding_2"/>
    <property type="match status" value="1"/>
</dbReference>
<dbReference type="InterPro" id="IPR020449">
    <property type="entry name" value="Tscrpt_reg_AraC-type_HTH"/>
</dbReference>
<evidence type="ECO:0000313" key="5">
    <source>
        <dbReference type="EMBL" id="KTT27500.1"/>
    </source>
</evidence>
<dbReference type="PRINTS" id="PR00032">
    <property type="entry name" value="HTHARAC"/>
</dbReference>
<dbReference type="Gene3D" id="1.10.10.60">
    <property type="entry name" value="Homeodomain-like"/>
    <property type="match status" value="1"/>
</dbReference>
<dbReference type="PROSITE" id="PS01124">
    <property type="entry name" value="HTH_ARAC_FAMILY_2"/>
    <property type="match status" value="1"/>
</dbReference>
<proteinExistence type="predicted"/>
<dbReference type="PATRIC" id="fig|433924.3.peg.811"/>
<dbReference type="PANTHER" id="PTHR46796">
    <property type="entry name" value="HTH-TYPE TRANSCRIPTIONAL ACTIVATOR RHAS-RELATED"/>
    <property type="match status" value="1"/>
</dbReference>